<reference evidence="1 2" key="1">
    <citation type="submission" date="2011-02" db="EMBL/GenBank/DDBJ databases">
        <title>The Genome Sequence of Sphaeroforma arctica JP610.</title>
        <authorList>
            <consortium name="The Broad Institute Genome Sequencing Platform"/>
            <person name="Russ C."/>
            <person name="Cuomo C."/>
            <person name="Young S.K."/>
            <person name="Zeng Q."/>
            <person name="Gargeya S."/>
            <person name="Alvarado L."/>
            <person name="Berlin A."/>
            <person name="Chapman S.B."/>
            <person name="Chen Z."/>
            <person name="Freedman E."/>
            <person name="Gellesch M."/>
            <person name="Goldberg J."/>
            <person name="Griggs A."/>
            <person name="Gujja S."/>
            <person name="Heilman E."/>
            <person name="Heiman D."/>
            <person name="Howarth C."/>
            <person name="Mehta T."/>
            <person name="Neiman D."/>
            <person name="Pearson M."/>
            <person name="Roberts A."/>
            <person name="Saif S."/>
            <person name="Shea T."/>
            <person name="Shenoy N."/>
            <person name="Sisk P."/>
            <person name="Stolte C."/>
            <person name="Sykes S."/>
            <person name="White J."/>
            <person name="Yandava C."/>
            <person name="Burger G."/>
            <person name="Gray M.W."/>
            <person name="Holland P.W.H."/>
            <person name="King N."/>
            <person name="Lang F.B.F."/>
            <person name="Roger A.J."/>
            <person name="Ruiz-Trillo I."/>
            <person name="Haas B."/>
            <person name="Nusbaum C."/>
            <person name="Birren B."/>
        </authorList>
    </citation>
    <scope>NUCLEOTIDE SEQUENCE [LARGE SCALE GENOMIC DNA]</scope>
    <source>
        <strain evidence="1 2">JP610</strain>
    </source>
</reference>
<feature type="non-terminal residue" evidence="1">
    <location>
        <position position="1"/>
    </location>
</feature>
<evidence type="ECO:0000313" key="2">
    <source>
        <dbReference type="Proteomes" id="UP000054560"/>
    </source>
</evidence>
<accession>A0A0L0EKR6</accession>
<dbReference type="EMBL" id="KQ257177">
    <property type="protein sequence ID" value="KNC64981.1"/>
    <property type="molecule type" value="Genomic_DNA"/>
</dbReference>
<dbReference type="Proteomes" id="UP000054560">
    <property type="component" value="Unassembled WGS sequence"/>
</dbReference>
<dbReference type="GeneID" id="25918817"/>
<gene>
    <name evidence="1" type="ORF">SARC_18313</name>
</gene>
<proteinExistence type="predicted"/>
<organism evidence="1 2">
    <name type="scientific">Sphaeroforma arctica JP610</name>
    <dbReference type="NCBI Taxonomy" id="667725"/>
    <lineage>
        <taxon>Eukaryota</taxon>
        <taxon>Ichthyosporea</taxon>
        <taxon>Ichthyophonida</taxon>
        <taxon>Sphaeroforma</taxon>
    </lineage>
</organism>
<sequence>MLTIDISQYKSGEDAVEASVLMYNAVRKRKGEVSAVILNKGPRSSIHGLAKCV</sequence>
<evidence type="ECO:0000313" key="1">
    <source>
        <dbReference type="EMBL" id="KNC64981.1"/>
    </source>
</evidence>
<dbReference type="RefSeq" id="XP_014143082.1">
    <property type="nucleotide sequence ID" value="XM_014287607.1"/>
</dbReference>
<name>A0A0L0EKR6_9EUKA</name>
<keyword evidence="2" id="KW-1185">Reference proteome</keyword>
<protein>
    <submittedName>
        <fullName evidence="1">Uncharacterized protein</fullName>
    </submittedName>
</protein>
<dbReference type="AlphaFoldDB" id="A0A0L0EKR6"/>